<evidence type="ECO:0000313" key="3">
    <source>
        <dbReference type="Proteomes" id="UP000325141"/>
    </source>
</evidence>
<name>A0A5M6CFY6_9FLAO</name>
<sequence length="1012" mass="118043">MIPIKLTIEGLYSYQKRQTIDFENLINAGLFGIFGSVGSGKSSILEAITFALYGETERLNSKDKRAYNMMNLKSDTAFIAFDFYNYEDKIFRVTREFKRNSKRFDDIKTPTVVFYKWINNDWVPLNHGNAQEIVGLSYVNFKRTIIIPQGRFKEFIELGAKERTEMMKEVFKLHRFDLSDKVSVLNSKNLTELNQLEGKLWGYKEVSEENIAVLNEKLDNETLIQNEKQSVFKATNEKLQHLKSIKTDFESLQSKRNQFTEFNHQKPAIDRKKSELEIYERVYKTFNQLLVDSKKYEVEVQEKTNQLTNHKTLLQQSEAELLKIEAAINEIKPYFDDLPNKRLQENDLDFIAKILQFTIDVVELKNRTSNGEIKVREIEQVVNQLQQTIKETEIEINNLAKNQIETTVLINVENWFSKKQHLEKDWNLQEQKNNQLKNEIQLIENELISDNIKISTFEEDVKVLNDTFSQQKKELTAKLQSFQVQQELAHFAHNLHNGEACPLCGSLEHPEILTLNDVASNLNEIQNEIDLVDVKQNESVELANKNRQKIQKLTMLEEQFSNEDMRLEDLRNQMIQHNIGFIWTDFKADNFEDFQQKKQVSFDLTKQIETKNKFISDQRSQLENQQELLLKCRNKLAELKLNEAEKQAQINQNLSNLKVLDFADFNNFSVEEIEQKLNDLKVFNQKTETDFSLYNQQYNQLNTQIQVQKASIISIEKQLFDLNKNLEDLNDLFNKNLTDQNIENKQKVVKILHLNLNVEVVRKEIEEFTVAYKTLNNEIQNLETKLKDEFFNEATYYQYEKDFETAEIELKIATENVTKTNAEITRLTEAFNQKKELLTALDQLKKRAENLKTMSNLFKGAGFVQYVSSIYLKQLCENANVRFRKMTRNQLSLQVNEANDFEVIDYLNEGRTRSVKTLSGGQSFQVSLSLALALAESVQTNSIASKNFFFIDEGFGTQDAESVNIVFETLNNLHKENRIVGIISHVEELKERIPVALQITKTDEDGSLIKVV</sequence>
<proteinExistence type="predicted"/>
<keyword evidence="1" id="KW-0175">Coiled coil</keyword>
<feature type="coiled-coil region" evidence="1">
    <location>
        <begin position="375"/>
        <end position="485"/>
    </location>
</feature>
<feature type="coiled-coil region" evidence="1">
    <location>
        <begin position="605"/>
        <end position="732"/>
    </location>
</feature>
<reference evidence="2 3" key="1">
    <citation type="submission" date="2019-09" db="EMBL/GenBank/DDBJ databases">
        <title>Genome sequence and assembly of Flavobacterium sp.</title>
        <authorList>
            <person name="Chhetri G."/>
        </authorList>
    </citation>
    <scope>NUCLEOTIDE SEQUENCE [LARGE SCALE GENOMIC DNA]</scope>
    <source>
        <strain evidence="2 3">SNL9</strain>
    </source>
</reference>
<gene>
    <name evidence="2" type="ORF">F0460_10255</name>
</gene>
<comment type="caution">
    <text evidence="2">The sequence shown here is derived from an EMBL/GenBank/DDBJ whole genome shotgun (WGS) entry which is preliminary data.</text>
</comment>
<dbReference type="Pfam" id="PF13558">
    <property type="entry name" value="SbcC_Walker_B"/>
    <property type="match status" value="1"/>
</dbReference>
<dbReference type="PANTHER" id="PTHR32114">
    <property type="entry name" value="ABC TRANSPORTER ABCH.3"/>
    <property type="match status" value="1"/>
</dbReference>
<dbReference type="RefSeq" id="WP_150012887.1">
    <property type="nucleotide sequence ID" value="NZ_VWSG01000007.1"/>
</dbReference>
<dbReference type="SUPFAM" id="SSF52540">
    <property type="entry name" value="P-loop containing nucleoside triphosphate hydrolases"/>
    <property type="match status" value="2"/>
</dbReference>
<dbReference type="InterPro" id="IPR027417">
    <property type="entry name" value="P-loop_NTPase"/>
</dbReference>
<dbReference type="Proteomes" id="UP000325141">
    <property type="component" value="Unassembled WGS sequence"/>
</dbReference>
<organism evidence="2 3">
    <name type="scientific">Paenimyroides baculatum</name>
    <dbReference type="NCBI Taxonomy" id="2608000"/>
    <lineage>
        <taxon>Bacteria</taxon>
        <taxon>Pseudomonadati</taxon>
        <taxon>Bacteroidota</taxon>
        <taxon>Flavobacteriia</taxon>
        <taxon>Flavobacteriales</taxon>
        <taxon>Flavobacteriaceae</taxon>
        <taxon>Paenimyroides</taxon>
    </lineage>
</organism>
<dbReference type="AlphaFoldDB" id="A0A5M6CFY6"/>
<evidence type="ECO:0000313" key="2">
    <source>
        <dbReference type="EMBL" id="KAA5534051.1"/>
    </source>
</evidence>
<dbReference type="EMBL" id="VWSG01000007">
    <property type="protein sequence ID" value="KAA5534051.1"/>
    <property type="molecule type" value="Genomic_DNA"/>
</dbReference>
<dbReference type="Gene3D" id="3.40.50.300">
    <property type="entry name" value="P-loop containing nucleotide triphosphate hydrolases"/>
    <property type="match status" value="2"/>
</dbReference>
<evidence type="ECO:0000256" key="1">
    <source>
        <dbReference type="SAM" id="Coils"/>
    </source>
</evidence>
<dbReference type="PANTHER" id="PTHR32114:SF2">
    <property type="entry name" value="ABC TRANSPORTER ABCH.3"/>
    <property type="match status" value="1"/>
</dbReference>
<protein>
    <submittedName>
        <fullName evidence="2">SMC family ATPase</fullName>
    </submittedName>
</protein>
<feature type="coiled-coil region" evidence="1">
    <location>
        <begin position="758"/>
        <end position="854"/>
    </location>
</feature>
<accession>A0A5M6CFY6</accession>
<keyword evidence="3" id="KW-1185">Reference proteome</keyword>